<keyword evidence="1" id="KW-1133">Transmembrane helix</keyword>
<evidence type="ECO:0000313" key="3">
    <source>
        <dbReference type="Proteomes" id="UP000178501"/>
    </source>
</evidence>
<evidence type="ECO:0000313" key="2">
    <source>
        <dbReference type="EMBL" id="OGY52427.1"/>
    </source>
</evidence>
<proteinExistence type="predicted"/>
<feature type="transmembrane region" description="Helical" evidence="1">
    <location>
        <begin position="50"/>
        <end position="83"/>
    </location>
</feature>
<dbReference type="Proteomes" id="UP000178501">
    <property type="component" value="Unassembled WGS sequence"/>
</dbReference>
<keyword evidence="1" id="KW-0472">Membrane</keyword>
<keyword evidence="1" id="KW-0812">Transmembrane</keyword>
<organism evidence="2 3">
    <name type="scientific">Candidatus Buchananbacteria bacterium RIFCSPHIGHO2_02_FULL_45_11b</name>
    <dbReference type="NCBI Taxonomy" id="1797541"/>
    <lineage>
        <taxon>Bacteria</taxon>
        <taxon>Candidatus Buchananiibacteriota</taxon>
    </lineage>
</organism>
<dbReference type="EMBL" id="MHIK01000011">
    <property type="protein sequence ID" value="OGY52427.1"/>
    <property type="molecule type" value="Genomic_DNA"/>
</dbReference>
<comment type="caution">
    <text evidence="2">The sequence shown here is derived from an EMBL/GenBank/DDBJ whole genome shotgun (WGS) entry which is preliminary data.</text>
</comment>
<reference evidence="2 3" key="1">
    <citation type="journal article" date="2016" name="Nat. Commun.">
        <title>Thousands of microbial genomes shed light on interconnected biogeochemical processes in an aquifer system.</title>
        <authorList>
            <person name="Anantharaman K."/>
            <person name="Brown C.T."/>
            <person name="Hug L.A."/>
            <person name="Sharon I."/>
            <person name="Castelle C.J."/>
            <person name="Probst A.J."/>
            <person name="Thomas B.C."/>
            <person name="Singh A."/>
            <person name="Wilkins M.J."/>
            <person name="Karaoz U."/>
            <person name="Brodie E.L."/>
            <person name="Williams K.H."/>
            <person name="Hubbard S.S."/>
            <person name="Banfield J.F."/>
        </authorList>
    </citation>
    <scope>NUCLEOTIDE SEQUENCE [LARGE SCALE GENOMIC DNA]</scope>
</reference>
<gene>
    <name evidence="2" type="ORF">A3J65_01455</name>
</gene>
<sequence>MWHIIIGLLIVVAGAAIVIKAEWFYQTFGTIPSAEKYLGTEGGSRLGYKLIGILTCVIGFMVMTNMLGGFLWSIFGGLFAGLIRK</sequence>
<dbReference type="AlphaFoldDB" id="A0A1G1YLV2"/>
<evidence type="ECO:0000256" key="1">
    <source>
        <dbReference type="SAM" id="Phobius"/>
    </source>
</evidence>
<accession>A0A1G1YLV2</accession>
<name>A0A1G1YLV2_9BACT</name>
<protein>
    <submittedName>
        <fullName evidence="2">Uncharacterized protein</fullName>
    </submittedName>
</protein>